<evidence type="ECO:0000256" key="4">
    <source>
        <dbReference type="ARBA" id="ARBA00022840"/>
    </source>
</evidence>
<evidence type="ECO:0000259" key="5">
    <source>
        <dbReference type="PROSITE" id="PS50893"/>
    </source>
</evidence>
<evidence type="ECO:0000256" key="1">
    <source>
        <dbReference type="ARBA" id="ARBA00005417"/>
    </source>
</evidence>
<organism evidence="6">
    <name type="scientific">Microvirga ossetica</name>
    <dbReference type="NCBI Taxonomy" id="1882682"/>
    <lineage>
        <taxon>Bacteria</taxon>
        <taxon>Pseudomonadati</taxon>
        <taxon>Pseudomonadota</taxon>
        <taxon>Alphaproteobacteria</taxon>
        <taxon>Hyphomicrobiales</taxon>
        <taxon>Methylobacteriaceae</taxon>
        <taxon>Microvirga</taxon>
    </lineage>
</organism>
<dbReference type="KEGG" id="moc:BB934_24060"/>
<comment type="similarity">
    <text evidence="1">Belongs to the ABC transporter superfamily.</text>
</comment>
<gene>
    <name evidence="6" type="ORF">BB934_24060</name>
</gene>
<keyword evidence="3" id="KW-0547">Nucleotide-binding</keyword>
<accession>A0A1B2ELT6</accession>
<dbReference type="GO" id="GO:0005886">
    <property type="term" value="C:plasma membrane"/>
    <property type="evidence" value="ECO:0007669"/>
    <property type="project" value="TreeGrafter"/>
</dbReference>
<dbReference type="GO" id="GO:0005524">
    <property type="term" value="F:ATP binding"/>
    <property type="evidence" value="ECO:0007669"/>
    <property type="project" value="UniProtKB-KW"/>
</dbReference>
<dbReference type="FunFam" id="3.40.50.300:FF:000421">
    <property type="entry name" value="Branched-chain amino acid ABC transporter ATP-binding protein"/>
    <property type="match status" value="1"/>
</dbReference>
<dbReference type="PANTHER" id="PTHR45772">
    <property type="entry name" value="CONSERVED COMPONENT OF ABC TRANSPORTER FOR NATURAL AMINO ACIDS-RELATED"/>
    <property type="match status" value="1"/>
</dbReference>
<dbReference type="RefSeq" id="WP_099511991.1">
    <property type="nucleotide sequence ID" value="NZ_CP016616.1"/>
</dbReference>
<evidence type="ECO:0000256" key="3">
    <source>
        <dbReference type="ARBA" id="ARBA00022741"/>
    </source>
</evidence>
<reference evidence="6" key="1">
    <citation type="submission" date="2016-07" db="EMBL/GenBank/DDBJ databases">
        <title>Microvirga ossetica sp. nov. a new species of rhizobia isolated from root nodules of the legume species Vicia alpestris Steven originated from North Ossetia region in the Caucasus.</title>
        <authorList>
            <person name="Safronova V.I."/>
            <person name="Kuznetsova I.G."/>
            <person name="Sazanova A.L."/>
            <person name="Belimov A."/>
            <person name="Andronov E."/>
            <person name="Osledkin Y.S."/>
            <person name="Onishchuk O.P."/>
            <person name="Kurchak O.N."/>
            <person name="Shaposhnikov A.I."/>
            <person name="Willems A."/>
            <person name="Tikhonovich I.A."/>
        </authorList>
    </citation>
    <scope>NUCLEOTIDE SEQUENCE [LARGE SCALE GENOMIC DNA]</scope>
    <source>
        <strain evidence="6">V5/3M</strain>
    </source>
</reference>
<dbReference type="GO" id="GO:0016887">
    <property type="term" value="F:ATP hydrolysis activity"/>
    <property type="evidence" value="ECO:0007669"/>
    <property type="project" value="InterPro"/>
</dbReference>
<dbReference type="AlphaFoldDB" id="A0A1B2ELT6"/>
<dbReference type="InterPro" id="IPR051120">
    <property type="entry name" value="ABC_AA/LPS_Transport"/>
</dbReference>
<dbReference type="InterPro" id="IPR003439">
    <property type="entry name" value="ABC_transporter-like_ATP-bd"/>
</dbReference>
<evidence type="ECO:0000313" key="6">
    <source>
        <dbReference type="EMBL" id="ANY80921.1"/>
    </source>
</evidence>
<proteinExistence type="inferred from homology"/>
<evidence type="ECO:0000256" key="2">
    <source>
        <dbReference type="ARBA" id="ARBA00022448"/>
    </source>
</evidence>
<dbReference type="SMART" id="SM00382">
    <property type="entry name" value="AAA"/>
    <property type="match status" value="1"/>
</dbReference>
<sequence length="261" mass="28257">MLATHDTFTHPLAVERVRLAFGGLKALDGASFHVEPGIVTGLIGPNGAGKTTMFNVISGLYRANSGSIRFMDHSIERLSPHKITRLGLVRTFQIARGFPKLSVFEHLMVYGAQQPGEGIGTALAGSASARQREAELAEKALSIAARLRLSHVIDNKVTALSGGQKKLLEIGRALMAEPRMILFDEPAAGVNPTLAEEIGDHLLALVSEGMTVLLIEHDMALIERICKRVIVMAQGRTLAEGTFDDVRENREVQDAYLGGRR</sequence>
<protein>
    <submittedName>
        <fullName evidence="6">ABC transporter ATP-binding protein</fullName>
    </submittedName>
</protein>
<dbReference type="SUPFAM" id="SSF52540">
    <property type="entry name" value="P-loop containing nucleoside triphosphate hydrolases"/>
    <property type="match status" value="1"/>
</dbReference>
<dbReference type="OrthoDB" id="9806149at2"/>
<dbReference type="PANTHER" id="PTHR45772:SF9">
    <property type="entry name" value="CONSERVED COMPONENT OF ABC TRANSPORTER FOR NATURAL AMINO ACIDS"/>
    <property type="match status" value="1"/>
</dbReference>
<dbReference type="InterPro" id="IPR003593">
    <property type="entry name" value="AAA+_ATPase"/>
</dbReference>
<dbReference type="CDD" id="cd03219">
    <property type="entry name" value="ABC_Mj1267_LivG_branched"/>
    <property type="match status" value="1"/>
</dbReference>
<name>A0A1B2ELT6_9HYPH</name>
<dbReference type="PROSITE" id="PS00211">
    <property type="entry name" value="ABC_TRANSPORTER_1"/>
    <property type="match status" value="1"/>
</dbReference>
<dbReference type="Pfam" id="PF12399">
    <property type="entry name" value="BCA_ABC_TP_C"/>
    <property type="match status" value="1"/>
</dbReference>
<keyword evidence="4 6" id="KW-0067">ATP-binding</keyword>
<dbReference type="Gene3D" id="3.40.50.300">
    <property type="entry name" value="P-loop containing nucleotide triphosphate hydrolases"/>
    <property type="match status" value="1"/>
</dbReference>
<dbReference type="Pfam" id="PF00005">
    <property type="entry name" value="ABC_tran"/>
    <property type="match status" value="1"/>
</dbReference>
<dbReference type="InterPro" id="IPR017871">
    <property type="entry name" value="ABC_transporter-like_CS"/>
</dbReference>
<dbReference type="PROSITE" id="PS50893">
    <property type="entry name" value="ABC_TRANSPORTER_2"/>
    <property type="match status" value="1"/>
</dbReference>
<keyword evidence="2" id="KW-0813">Transport</keyword>
<dbReference type="EMBL" id="CP016616">
    <property type="protein sequence ID" value="ANY80921.1"/>
    <property type="molecule type" value="Genomic_DNA"/>
</dbReference>
<dbReference type="InterPro" id="IPR027417">
    <property type="entry name" value="P-loop_NTPase"/>
</dbReference>
<dbReference type="InterPro" id="IPR032823">
    <property type="entry name" value="BCA_ABC_TP_C"/>
</dbReference>
<feature type="domain" description="ABC transporter" evidence="5">
    <location>
        <begin position="12"/>
        <end position="259"/>
    </location>
</feature>